<proteinExistence type="predicted"/>
<organism evidence="1 2">
    <name type="scientific">Trifolium pratense</name>
    <name type="common">Red clover</name>
    <dbReference type="NCBI Taxonomy" id="57577"/>
    <lineage>
        <taxon>Eukaryota</taxon>
        <taxon>Viridiplantae</taxon>
        <taxon>Streptophyta</taxon>
        <taxon>Embryophyta</taxon>
        <taxon>Tracheophyta</taxon>
        <taxon>Spermatophyta</taxon>
        <taxon>Magnoliopsida</taxon>
        <taxon>eudicotyledons</taxon>
        <taxon>Gunneridae</taxon>
        <taxon>Pentapetalae</taxon>
        <taxon>rosids</taxon>
        <taxon>fabids</taxon>
        <taxon>Fabales</taxon>
        <taxon>Fabaceae</taxon>
        <taxon>Papilionoideae</taxon>
        <taxon>50 kb inversion clade</taxon>
        <taxon>NPAAA clade</taxon>
        <taxon>Hologalegina</taxon>
        <taxon>IRL clade</taxon>
        <taxon>Trifolieae</taxon>
        <taxon>Trifolium</taxon>
    </lineage>
</organism>
<dbReference type="PANTHER" id="PTHR23092:SF15">
    <property type="entry name" value="INACTIVE NON-CANONICAL POLY(A) RNA POLYMERASE PROTEIN TRF4-2-RELATED"/>
    <property type="match status" value="1"/>
</dbReference>
<feature type="non-terminal residue" evidence="1">
    <location>
        <position position="122"/>
    </location>
</feature>
<dbReference type="Proteomes" id="UP000236291">
    <property type="component" value="Unassembled WGS sequence"/>
</dbReference>
<reference evidence="1 2" key="1">
    <citation type="journal article" date="2014" name="Am. J. Bot.">
        <title>Genome assembly and annotation for red clover (Trifolium pratense; Fabaceae).</title>
        <authorList>
            <person name="Istvanek J."/>
            <person name="Jaros M."/>
            <person name="Krenek A."/>
            <person name="Repkova J."/>
        </authorList>
    </citation>
    <scope>NUCLEOTIDE SEQUENCE [LARGE SCALE GENOMIC DNA]</scope>
    <source>
        <strain evidence="2">cv. Tatra</strain>
        <tissue evidence="1">Young leaves</tissue>
    </source>
</reference>
<reference evidence="1 2" key="2">
    <citation type="journal article" date="2017" name="Front. Plant Sci.">
        <title>Gene Classification and Mining of Molecular Markers Useful in Red Clover (Trifolium pratense) Breeding.</title>
        <authorList>
            <person name="Istvanek J."/>
            <person name="Dluhosova J."/>
            <person name="Dluhos P."/>
            <person name="Patkova L."/>
            <person name="Nedelnik J."/>
            <person name="Repkova J."/>
        </authorList>
    </citation>
    <scope>NUCLEOTIDE SEQUENCE [LARGE SCALE GENOMIC DNA]</scope>
    <source>
        <strain evidence="2">cv. Tatra</strain>
        <tissue evidence="1">Young leaves</tissue>
    </source>
</reference>
<dbReference type="InterPro" id="IPR045862">
    <property type="entry name" value="Trf4-like"/>
</dbReference>
<name>A0A2K3LR82_TRIPR</name>
<dbReference type="PANTHER" id="PTHR23092">
    <property type="entry name" value="POLY(A) RNA POLYMERASE"/>
    <property type="match status" value="1"/>
</dbReference>
<evidence type="ECO:0000313" key="1">
    <source>
        <dbReference type="EMBL" id="PNX81029.1"/>
    </source>
</evidence>
<dbReference type="GO" id="GO:0043634">
    <property type="term" value="P:polyadenylation-dependent ncRNA catabolic process"/>
    <property type="evidence" value="ECO:0007669"/>
    <property type="project" value="TreeGrafter"/>
</dbReference>
<sequence length="122" mass="14191">MNLREAVAKWHQLRPLCLILKVFLQQRELNEVYSGGIGSYALLTMLMVMLRNVRQSQPTAEHNLGVLLMLVYRALEKALFSERVVEGMEWDIFAHKFYNKAQPFLLGIQDPLVLFDELPFIL</sequence>
<evidence type="ECO:0000313" key="2">
    <source>
        <dbReference type="Proteomes" id="UP000236291"/>
    </source>
</evidence>
<dbReference type="GO" id="GO:0031123">
    <property type="term" value="P:RNA 3'-end processing"/>
    <property type="evidence" value="ECO:0007669"/>
    <property type="project" value="TreeGrafter"/>
</dbReference>
<dbReference type="GO" id="GO:0003729">
    <property type="term" value="F:mRNA binding"/>
    <property type="evidence" value="ECO:0007669"/>
    <property type="project" value="TreeGrafter"/>
</dbReference>
<comment type="caution">
    <text evidence="1">The sequence shown here is derived from an EMBL/GenBank/DDBJ whole genome shotgun (WGS) entry which is preliminary data.</text>
</comment>
<dbReference type="Gene3D" id="1.10.1410.10">
    <property type="match status" value="1"/>
</dbReference>
<accession>A0A2K3LR82</accession>
<dbReference type="GO" id="GO:0031499">
    <property type="term" value="C:TRAMP complex"/>
    <property type="evidence" value="ECO:0007669"/>
    <property type="project" value="TreeGrafter"/>
</dbReference>
<dbReference type="GO" id="GO:0005730">
    <property type="term" value="C:nucleolus"/>
    <property type="evidence" value="ECO:0007669"/>
    <property type="project" value="TreeGrafter"/>
</dbReference>
<gene>
    <name evidence="1" type="ORF">L195_g037044</name>
</gene>
<dbReference type="AlphaFoldDB" id="A0A2K3LR82"/>
<dbReference type="SUPFAM" id="SSF81631">
    <property type="entry name" value="PAP/OAS1 substrate-binding domain"/>
    <property type="match status" value="1"/>
</dbReference>
<dbReference type="GO" id="GO:1990817">
    <property type="term" value="F:poly(A) RNA polymerase activity"/>
    <property type="evidence" value="ECO:0007669"/>
    <property type="project" value="InterPro"/>
</dbReference>
<dbReference type="EMBL" id="ASHM01039098">
    <property type="protein sequence ID" value="PNX81029.1"/>
    <property type="molecule type" value="Genomic_DNA"/>
</dbReference>
<protein>
    <submittedName>
        <fullName evidence="1">PAP-associated domain-containing protein 5-like</fullName>
    </submittedName>
</protein>